<protein>
    <recommendedName>
        <fullName evidence="1">DUF6892 domain-containing protein</fullName>
    </recommendedName>
</protein>
<feature type="domain" description="DUF6892" evidence="1">
    <location>
        <begin position="14"/>
        <end position="136"/>
    </location>
</feature>
<evidence type="ECO:0000313" key="2">
    <source>
        <dbReference type="EMBL" id="ATE54784.1"/>
    </source>
</evidence>
<evidence type="ECO:0000259" key="1">
    <source>
        <dbReference type="Pfam" id="PF21832"/>
    </source>
</evidence>
<evidence type="ECO:0000313" key="3">
    <source>
        <dbReference type="Proteomes" id="UP000218505"/>
    </source>
</evidence>
<dbReference type="Pfam" id="PF21832">
    <property type="entry name" value="DUF6892"/>
    <property type="match status" value="1"/>
</dbReference>
<reference evidence="2" key="1">
    <citation type="submission" date="2017-09" db="EMBL/GenBank/DDBJ databases">
        <title>Complete Genome Sequence of ansamitocin-producing Bacterium Actinosynnema pretiosum X47.</title>
        <authorList>
            <person name="Cao G."/>
            <person name="Zong G."/>
            <person name="Zhong C."/>
            <person name="Fu J."/>
        </authorList>
    </citation>
    <scope>NUCLEOTIDE SEQUENCE [LARGE SCALE GENOMIC DNA]</scope>
    <source>
        <strain evidence="2">X47</strain>
    </source>
</reference>
<dbReference type="Proteomes" id="UP000218505">
    <property type="component" value="Chromosome"/>
</dbReference>
<keyword evidence="3" id="KW-1185">Reference proteome</keyword>
<sequence length="330" mass="35773">MLSDPRPTIRTVPEFSDFAAKLLVLDQLCYALKLLPPYPGDQPDDYSPTYRNPEAVAYYRDLVIPDEVLGRVTEVLLDGGNSIYFDVAPHWDGEDDSFDVREWGELAALPALEVVRSSGVVPAAGRRLLRERGIVVDDDADVAVVSRVRTYQVDGRPVRLSVEHGYEDLAEELVARFAGVPDGEVVRFGCGRFVIGVERGRAAVLSPLVFWAHPAERWPWHTNLSRVFRLTRAQRAITAAAPPDLADGVDVEVGAERARRVVLRRREPVDGHSGWEVRADPATGAGVVTRALGCLVGYRPGALPAIALPPGAVVALDVDEITSVSGGGAG</sequence>
<dbReference type="AlphaFoldDB" id="A0A290Z717"/>
<dbReference type="EMBL" id="CP023445">
    <property type="protein sequence ID" value="ATE54784.1"/>
    <property type="molecule type" value="Genomic_DNA"/>
</dbReference>
<gene>
    <name evidence="2" type="ORF">CNX65_17105</name>
</gene>
<dbReference type="KEGG" id="apre:CNX65_17105"/>
<organism evidence="2 3">
    <name type="scientific">Actinosynnema pretiosum</name>
    <dbReference type="NCBI Taxonomy" id="42197"/>
    <lineage>
        <taxon>Bacteria</taxon>
        <taxon>Bacillati</taxon>
        <taxon>Actinomycetota</taxon>
        <taxon>Actinomycetes</taxon>
        <taxon>Pseudonocardiales</taxon>
        <taxon>Pseudonocardiaceae</taxon>
        <taxon>Actinosynnema</taxon>
    </lineage>
</organism>
<dbReference type="InterPro" id="IPR054187">
    <property type="entry name" value="DUF6892"/>
</dbReference>
<accession>A0A290Z717</accession>
<name>A0A290Z717_9PSEU</name>
<proteinExistence type="predicted"/>